<keyword evidence="1" id="KW-0812">Transmembrane</keyword>
<dbReference type="AlphaFoldDB" id="A0A8S1FA67"/>
<dbReference type="Proteomes" id="UP000494206">
    <property type="component" value="Unassembled WGS sequence"/>
</dbReference>
<evidence type="ECO:0000313" key="3">
    <source>
        <dbReference type="Proteomes" id="UP000494206"/>
    </source>
</evidence>
<dbReference type="EMBL" id="CADEPM010000009">
    <property type="protein sequence ID" value="CAB3409854.1"/>
    <property type="molecule type" value="Genomic_DNA"/>
</dbReference>
<evidence type="ECO:0000313" key="2">
    <source>
        <dbReference type="EMBL" id="CAB3409854.1"/>
    </source>
</evidence>
<keyword evidence="1" id="KW-0472">Membrane</keyword>
<protein>
    <submittedName>
        <fullName evidence="2">Uncharacterized protein</fullName>
    </submittedName>
</protein>
<sequence>MDESLDFDFESDNDDYEYVPNEFDILQKVSAHEKLFHNTIINPDIYIVIMSLTFLIFLVSKRKNSRRMVFGLYFLIIWPFFIVAIIHLILRICEILLLKTRDQFYLIIVMTGSNAPYIFDLILDSVYIPILFLTISVQQFLLNNEYPNITVIKYSKGIMIVQQKNNQWESTLIWN</sequence>
<gene>
    <name evidence="2" type="ORF">CBOVIS_LOCUS11453</name>
</gene>
<feature type="transmembrane region" description="Helical" evidence="1">
    <location>
        <begin position="72"/>
        <end position="97"/>
    </location>
</feature>
<proteinExistence type="predicted"/>
<organism evidence="2 3">
    <name type="scientific">Caenorhabditis bovis</name>
    <dbReference type="NCBI Taxonomy" id="2654633"/>
    <lineage>
        <taxon>Eukaryota</taxon>
        <taxon>Metazoa</taxon>
        <taxon>Ecdysozoa</taxon>
        <taxon>Nematoda</taxon>
        <taxon>Chromadorea</taxon>
        <taxon>Rhabditida</taxon>
        <taxon>Rhabditina</taxon>
        <taxon>Rhabditomorpha</taxon>
        <taxon>Rhabditoidea</taxon>
        <taxon>Rhabditidae</taxon>
        <taxon>Peloderinae</taxon>
        <taxon>Caenorhabditis</taxon>
    </lineage>
</organism>
<evidence type="ECO:0000256" key="1">
    <source>
        <dbReference type="SAM" id="Phobius"/>
    </source>
</evidence>
<comment type="caution">
    <text evidence="2">The sequence shown here is derived from an EMBL/GenBank/DDBJ whole genome shotgun (WGS) entry which is preliminary data.</text>
</comment>
<name>A0A8S1FA67_9PELO</name>
<reference evidence="2 3" key="1">
    <citation type="submission" date="2020-04" db="EMBL/GenBank/DDBJ databases">
        <authorList>
            <person name="Laetsch R D."/>
            <person name="Stevens L."/>
            <person name="Kumar S."/>
            <person name="Blaxter L. M."/>
        </authorList>
    </citation>
    <scope>NUCLEOTIDE SEQUENCE [LARGE SCALE GENOMIC DNA]</scope>
</reference>
<keyword evidence="1" id="KW-1133">Transmembrane helix</keyword>
<keyword evidence="3" id="KW-1185">Reference proteome</keyword>
<accession>A0A8S1FA67</accession>
<feature type="transmembrane region" description="Helical" evidence="1">
    <location>
        <begin position="40"/>
        <end position="60"/>
    </location>
</feature>